<dbReference type="STRING" id="1797785.A3B45_04670"/>
<dbReference type="PROSITE" id="PS51918">
    <property type="entry name" value="RADICAL_SAM"/>
    <property type="match status" value="1"/>
</dbReference>
<evidence type="ECO:0000256" key="2">
    <source>
        <dbReference type="ARBA" id="ARBA00022691"/>
    </source>
</evidence>
<comment type="caution">
    <text evidence="7">The sequence shown here is derived from an EMBL/GenBank/DDBJ whole genome shotgun (WGS) entry which is preliminary data.</text>
</comment>
<gene>
    <name evidence="7" type="ORF">A3B45_04670</name>
</gene>
<protein>
    <recommendedName>
        <fullName evidence="6">Radical SAM core domain-containing protein</fullName>
    </recommendedName>
</protein>
<evidence type="ECO:0000256" key="1">
    <source>
        <dbReference type="ARBA" id="ARBA00001966"/>
    </source>
</evidence>
<dbReference type="GO" id="GO:0051536">
    <property type="term" value="F:iron-sulfur cluster binding"/>
    <property type="evidence" value="ECO:0007669"/>
    <property type="project" value="UniProtKB-KW"/>
</dbReference>
<evidence type="ECO:0000256" key="3">
    <source>
        <dbReference type="ARBA" id="ARBA00022723"/>
    </source>
</evidence>
<dbReference type="CDD" id="cd01335">
    <property type="entry name" value="Radical_SAM"/>
    <property type="match status" value="1"/>
</dbReference>
<reference evidence="7 8" key="1">
    <citation type="journal article" date="2016" name="Nat. Commun.">
        <title>Thousands of microbial genomes shed light on interconnected biogeochemical processes in an aquifer system.</title>
        <authorList>
            <person name="Anantharaman K."/>
            <person name="Brown C.T."/>
            <person name="Hug L.A."/>
            <person name="Sharon I."/>
            <person name="Castelle C.J."/>
            <person name="Probst A.J."/>
            <person name="Thomas B.C."/>
            <person name="Singh A."/>
            <person name="Wilkins M.J."/>
            <person name="Karaoz U."/>
            <person name="Brodie E.L."/>
            <person name="Williams K.H."/>
            <person name="Hubbard S.S."/>
            <person name="Banfield J.F."/>
        </authorList>
    </citation>
    <scope>NUCLEOTIDE SEQUENCE [LARGE SCALE GENOMIC DNA]</scope>
</reference>
<dbReference type="Gene3D" id="3.80.30.20">
    <property type="entry name" value="tm_1862 like domain"/>
    <property type="match status" value="1"/>
</dbReference>
<evidence type="ECO:0000313" key="8">
    <source>
        <dbReference type="Proteomes" id="UP000178565"/>
    </source>
</evidence>
<keyword evidence="3" id="KW-0479">Metal-binding</keyword>
<dbReference type="EMBL" id="MFDM01000018">
    <property type="protein sequence ID" value="OGE43066.1"/>
    <property type="molecule type" value="Genomic_DNA"/>
</dbReference>
<dbReference type="SFLD" id="SFLDG01082">
    <property type="entry name" value="B12-binding_domain_containing"/>
    <property type="match status" value="1"/>
</dbReference>
<dbReference type="InterPro" id="IPR006638">
    <property type="entry name" value="Elp3/MiaA/NifB-like_rSAM"/>
</dbReference>
<dbReference type="SMART" id="SM00729">
    <property type="entry name" value="Elp3"/>
    <property type="match status" value="1"/>
</dbReference>
<comment type="cofactor">
    <cofactor evidence="1">
        <name>[4Fe-4S] cluster</name>
        <dbReference type="ChEBI" id="CHEBI:49883"/>
    </cofactor>
</comment>
<dbReference type="InterPro" id="IPR023404">
    <property type="entry name" value="rSAM_horseshoe"/>
</dbReference>
<accession>A0A1F5KQ62</accession>
<evidence type="ECO:0000259" key="6">
    <source>
        <dbReference type="PROSITE" id="PS51918"/>
    </source>
</evidence>
<dbReference type="SFLD" id="SFLDS00029">
    <property type="entry name" value="Radical_SAM"/>
    <property type="match status" value="1"/>
</dbReference>
<dbReference type="Proteomes" id="UP000178565">
    <property type="component" value="Unassembled WGS sequence"/>
</dbReference>
<sequence length="461" mass="53464">MKILLIVPPSPDKRKIIRNIDCSHEAKANYLWQPNDFMIITSHLKPEDDVELIDGTADAFTEDEFLKKVKNLKGDMLFFALSNVCWKSDFDYFVKVKEFLQDMPIFVIGDIFLEKDYRSFILTKCDGIVFQPYLLNLEAMLKMNKMMVKKSPGVCTEIDQEFLGGNKRTNYVESNFPRHEMFLKKGYRFPFAQHFRFSTVTTMWGCPFSCSYCTDSKVSPVVRHYQDIIKELGYLSKLGIRELFFADKVFGYPYDNVYPLLDAMSRNFSFSWSCYFHPQLYREGLLQKMSGAGCHTIIIGIDSANLPSLEKYNRKVQQRNIDELLTKANQLNMSICADFILGLAHETEEDIVKTINYAMKLSIDFASFNIAAPLPGSIIRKHAYQKGKLTFGEAGFDTQGHTGILETEFVSGSRLKELRKKAVRRFYMRPSYLLRRIKRTSSWEHFLLQSLEMLALFKKTN</sequence>
<dbReference type="SUPFAM" id="SSF102114">
    <property type="entry name" value="Radical SAM enzymes"/>
    <property type="match status" value="1"/>
</dbReference>
<dbReference type="GO" id="GO:0003824">
    <property type="term" value="F:catalytic activity"/>
    <property type="evidence" value="ECO:0007669"/>
    <property type="project" value="InterPro"/>
</dbReference>
<dbReference type="GO" id="GO:0046872">
    <property type="term" value="F:metal ion binding"/>
    <property type="evidence" value="ECO:0007669"/>
    <property type="project" value="UniProtKB-KW"/>
</dbReference>
<dbReference type="InterPro" id="IPR007197">
    <property type="entry name" value="rSAM"/>
</dbReference>
<evidence type="ECO:0000256" key="5">
    <source>
        <dbReference type="ARBA" id="ARBA00023014"/>
    </source>
</evidence>
<dbReference type="PANTHER" id="PTHR43409">
    <property type="entry name" value="ANAEROBIC MAGNESIUM-PROTOPORPHYRIN IX MONOMETHYL ESTER CYCLASE-RELATED"/>
    <property type="match status" value="1"/>
</dbReference>
<keyword evidence="5" id="KW-0411">Iron-sulfur</keyword>
<dbReference type="InterPro" id="IPR058240">
    <property type="entry name" value="rSAM_sf"/>
</dbReference>
<organism evidence="7 8">
    <name type="scientific">Candidatus Daviesbacteria bacterium RIFCSPLOWO2_01_FULL_39_12</name>
    <dbReference type="NCBI Taxonomy" id="1797785"/>
    <lineage>
        <taxon>Bacteria</taxon>
        <taxon>Candidatus Daviesiibacteriota</taxon>
    </lineage>
</organism>
<keyword evidence="2" id="KW-0949">S-adenosyl-L-methionine</keyword>
<evidence type="ECO:0000313" key="7">
    <source>
        <dbReference type="EMBL" id="OGE43066.1"/>
    </source>
</evidence>
<dbReference type="AlphaFoldDB" id="A0A1F5KQ62"/>
<proteinExistence type="predicted"/>
<name>A0A1F5KQ62_9BACT</name>
<dbReference type="InterPro" id="IPR051198">
    <property type="entry name" value="BchE-like"/>
</dbReference>
<evidence type="ECO:0000256" key="4">
    <source>
        <dbReference type="ARBA" id="ARBA00023004"/>
    </source>
</evidence>
<dbReference type="Pfam" id="PF04055">
    <property type="entry name" value="Radical_SAM"/>
    <property type="match status" value="1"/>
</dbReference>
<feature type="domain" description="Radical SAM core" evidence="6">
    <location>
        <begin position="190"/>
        <end position="405"/>
    </location>
</feature>
<keyword evidence="4" id="KW-0408">Iron</keyword>